<dbReference type="VEuPathDB" id="FungiDB:PSTT_04069"/>
<dbReference type="InterPro" id="IPR005122">
    <property type="entry name" value="Uracil-DNA_glycosylase-like"/>
</dbReference>
<keyword evidence="4" id="KW-0234">DNA repair</keyword>
<evidence type="ECO:0000313" key="10">
    <source>
        <dbReference type="Proteomes" id="UP000238274"/>
    </source>
</evidence>
<dbReference type="EMBL" id="PKSM01000015">
    <property type="protein sequence ID" value="POW21867.1"/>
    <property type="molecule type" value="Genomic_DNA"/>
</dbReference>
<dbReference type="InterPro" id="IPR018085">
    <property type="entry name" value="Ura-DNA_Glyclase_AS"/>
</dbReference>
<feature type="compositionally biased region" description="Polar residues" evidence="7">
    <location>
        <begin position="1"/>
        <end position="12"/>
    </location>
</feature>
<dbReference type="NCBIfam" id="NF003592">
    <property type="entry name" value="PRK05254.1-5"/>
    <property type="match status" value="1"/>
</dbReference>
<evidence type="ECO:0000256" key="2">
    <source>
        <dbReference type="ARBA" id="ARBA00022763"/>
    </source>
</evidence>
<dbReference type="VEuPathDB" id="FungiDB:PSHT_01865"/>
<evidence type="ECO:0000256" key="3">
    <source>
        <dbReference type="ARBA" id="ARBA00022801"/>
    </source>
</evidence>
<feature type="domain" description="Uracil-DNA glycosylase-like" evidence="8">
    <location>
        <begin position="118"/>
        <end position="426"/>
    </location>
</feature>
<name>A0A2S4WJJ4_9BASI</name>
<dbReference type="InterPro" id="IPR036895">
    <property type="entry name" value="Uracil-DNA_glycosylase-like_sf"/>
</dbReference>
<sequence length="1456" mass="164679">MFSSTRVTASIPKSSKSKTSNLKSSLITGGRLPQVSYQKLKPIDRESYLSSLSSEFKELLALELDPEHGLGSTYLHVLRSQLTQQYFLDLKRFLISQGLNQPRNDIFPTSKNIYNWSRVTPLDKIRVVIIGQDPYHGPGQAHGLSFSVPKGIPIPGSLRNIYQELKREYPEFKPPGFGTLTSWAESGVLLLNTSLTVKKASAGSHSNKGWEQFTDAVVDAIDLYGGLGLLENQPSTETGHTIEPVAKRIKLDHDPVSNEVTSVDQDKPVPSDSDPTSTMSVSDPSLTTSIPDAELAAPDLHHSKHTSPQAKTSADIPDNELASIEKNTAEHPVPVSSGENLEESNSESKPKEDVETTKSTEESTTQELPGFGKGVVFLCWGKWAADRVTRLSESKHLILKSAHPSPLSAHRGFLGNNHFTLANQWLEDKYDPLHMSCASGRVLPAVPTGQTRTTERMEQRKEGELVFKGFQRLARKCVPKKRHRYPKSSPDTTVGSYEGKQLLNRLKSTLLPLLNQQLETISGLLDPYNPSDSQENQAGLLNLELILKTQRELEENLNRIYSSFYPLCPRDPGGVSNQTEDHHNQDIKFGRLRVLNHLFTERLLKSLQESFVVSYGLVHQLGLSVNKWHEPINIASTRKRLVQHTSSSQDTLKEIIKHLNRSELDNLQRLWSVEVFAIDKHLTDFTKSHAKKLAKIQNELESTMLLILLYYLPIIPDDDDHHHQIPVQDKEYFRAWFTTLKLFIQKSNETVQTMCHDKDKIPMSFAVRPYNMRHILMIGLLYAISSYSSSSIHRLRPRSMLTEAAEGAPACEEAESALKSGKGLKHSDDFGTLAIEKVIPIKDTQSPSDPAATSQRPRSKTELAFFRRHKDAPFRAPTKAGKRKYDDLKLRVARAMYQRKQGFELGNGKVYSLENLADMLTEKIPPTGELRTRKEYRSYLRHLCSLTQVKDAINFAEQPLAHLEWNNEIDTHVPDELKARSTLTELLEELDQPKLEKFQGEYEAALLSLQPPHTGLQGPITEAALDKYFPSLLENGAIDTWKLARARAIQLTAKSGPDDLTEPVFSTAEEVIHTLPTDLDLTSEVYRYWLIKGFEEYVLQEVRPRVKTLLADEAGRQVANFYKNPSGEMLYLQDYISKLGEADFERWFGEHPSTVYHASSQNPSDRKKIVFALKNRMKSLSTQDFEALEKATSNRREFKKKLALLKQRISSSKDQNKAQYLETLGQLENEAVNNIRNNYPYVEEMFKRKMIDESTRAKLNPPNGMIRSEFLATLGTQDNFTQDLLSQFRKNLLKHTLNSAHLLKAEKKAAVYAQDNLTNLYMDKLDKEAKTFYLTKDAFEQPKAMKFDRAMEVYKPENIINSFEQPDRDAISKACVEAHFTHPSSPESQPETLPHENYLEGSDHEAAGGPLSDSLLALNELVKKFEANHIEEIPRISQLFEEIEKKAQPPKAPKIS</sequence>
<dbReference type="PROSITE" id="PS00130">
    <property type="entry name" value="U_DNA_GLYCOSYLASE"/>
    <property type="match status" value="1"/>
</dbReference>
<reference evidence="10" key="3">
    <citation type="journal article" date="2018" name="Mol. Plant Microbe Interact.">
        <title>Genome sequence resources for the wheat stripe rust pathogen (Puccinia striiformis f. sp. tritici) and the barley stripe rust pathogen (Puccinia striiformis f. sp. hordei).</title>
        <authorList>
            <person name="Xia C."/>
            <person name="Wang M."/>
            <person name="Yin C."/>
            <person name="Cornejo O.E."/>
            <person name="Hulbert S.H."/>
            <person name="Chen X."/>
        </authorList>
    </citation>
    <scope>NUCLEOTIDE SEQUENCE [LARGE SCALE GENOMIC DNA]</scope>
    <source>
        <strain evidence="10">93TX-2</strain>
    </source>
</reference>
<feature type="compositionally biased region" description="Polar residues" evidence="7">
    <location>
        <begin position="273"/>
        <end position="290"/>
    </location>
</feature>
<evidence type="ECO:0000313" key="9">
    <source>
        <dbReference type="EMBL" id="POW21867.1"/>
    </source>
</evidence>
<dbReference type="GO" id="GO:0004844">
    <property type="term" value="F:uracil DNA N-glycosylase activity"/>
    <property type="evidence" value="ECO:0007669"/>
    <property type="project" value="InterPro"/>
</dbReference>
<feature type="compositionally biased region" description="Basic and acidic residues" evidence="7">
    <location>
        <begin position="245"/>
        <end position="256"/>
    </location>
</feature>
<keyword evidence="3" id="KW-0378">Hydrolase</keyword>
<feature type="region of interest" description="Disordered" evidence="7">
    <location>
        <begin position="1"/>
        <end position="24"/>
    </location>
</feature>
<dbReference type="OrthoDB" id="10031947at2759"/>
<reference evidence="10" key="2">
    <citation type="journal article" date="2018" name="BMC Genomics">
        <title>Genomic insights into host adaptation between the wheat stripe rust pathogen (Puccinia striiformis f. sp. tritici) and the barley stripe rust pathogen (Puccinia striiformis f. sp. hordei).</title>
        <authorList>
            <person name="Xia C."/>
            <person name="Wang M."/>
            <person name="Yin C."/>
            <person name="Cornejo O.E."/>
            <person name="Hulbert S.H."/>
            <person name="Chen X."/>
        </authorList>
    </citation>
    <scope>NUCLEOTIDE SEQUENCE [LARGE SCALE GENOMIC DNA]</scope>
    <source>
        <strain evidence="10">93TX-2</strain>
    </source>
</reference>
<dbReference type="CDD" id="cd10027">
    <property type="entry name" value="UDG-F1-like"/>
    <property type="match status" value="1"/>
</dbReference>
<evidence type="ECO:0000256" key="5">
    <source>
        <dbReference type="PROSITE-ProRule" id="PRU10072"/>
    </source>
</evidence>
<comment type="similarity">
    <text evidence="1">Belongs to the uracil-DNA glycosylase (UDG) superfamily. UNG family.</text>
</comment>
<accession>A0A2S4WJJ4</accession>
<dbReference type="PANTHER" id="PTHR11264">
    <property type="entry name" value="URACIL-DNA GLYCOSYLASE"/>
    <property type="match status" value="1"/>
</dbReference>
<evidence type="ECO:0000256" key="6">
    <source>
        <dbReference type="SAM" id="Coils"/>
    </source>
</evidence>
<dbReference type="GO" id="GO:0005739">
    <property type="term" value="C:mitochondrion"/>
    <property type="evidence" value="ECO:0007669"/>
    <property type="project" value="TreeGrafter"/>
</dbReference>
<feature type="coiled-coil region" evidence="6">
    <location>
        <begin position="1188"/>
        <end position="1215"/>
    </location>
</feature>
<dbReference type="VEuPathDB" id="FungiDB:PSTT_08538"/>
<dbReference type="Gene3D" id="3.40.470.10">
    <property type="entry name" value="Uracil-DNA glycosylase-like domain"/>
    <property type="match status" value="1"/>
</dbReference>
<protein>
    <recommendedName>
        <fullName evidence="8">Uracil-DNA glycosylase-like domain-containing protein</fullName>
    </recommendedName>
</protein>
<dbReference type="InterPro" id="IPR002043">
    <property type="entry name" value="UDG_fam1"/>
</dbReference>
<dbReference type="SUPFAM" id="SSF52141">
    <property type="entry name" value="Uracil-DNA glycosylase-like"/>
    <property type="match status" value="2"/>
</dbReference>
<feature type="active site" description="Proton acceptor" evidence="5">
    <location>
        <position position="133"/>
    </location>
</feature>
<feature type="region of interest" description="Disordered" evidence="7">
    <location>
        <begin position="329"/>
        <end position="367"/>
    </location>
</feature>
<dbReference type="VEuPathDB" id="FungiDB:PSTT_01104"/>
<dbReference type="Proteomes" id="UP000238274">
    <property type="component" value="Unassembled WGS sequence"/>
</dbReference>
<dbReference type="PANTHER" id="PTHR11264:SF0">
    <property type="entry name" value="URACIL-DNA GLYCOSYLASE"/>
    <property type="match status" value="1"/>
</dbReference>
<keyword evidence="2" id="KW-0227">DNA damage</keyword>
<feature type="compositionally biased region" description="Basic and acidic residues" evidence="7">
    <location>
        <begin position="1393"/>
        <end position="1406"/>
    </location>
</feature>
<evidence type="ECO:0000259" key="8">
    <source>
        <dbReference type="SMART" id="SM00986"/>
    </source>
</evidence>
<keyword evidence="6" id="KW-0175">Coiled coil</keyword>
<keyword evidence="10" id="KW-1185">Reference proteome</keyword>
<feature type="compositionally biased region" description="Basic and acidic residues" evidence="7">
    <location>
        <begin position="346"/>
        <end position="361"/>
    </location>
</feature>
<evidence type="ECO:0000256" key="4">
    <source>
        <dbReference type="ARBA" id="ARBA00023204"/>
    </source>
</evidence>
<dbReference type="GO" id="GO:0005634">
    <property type="term" value="C:nucleus"/>
    <property type="evidence" value="ECO:0007669"/>
    <property type="project" value="TreeGrafter"/>
</dbReference>
<dbReference type="SMART" id="SM00986">
    <property type="entry name" value="UDG"/>
    <property type="match status" value="1"/>
</dbReference>
<feature type="region of interest" description="Disordered" evidence="7">
    <location>
        <begin position="231"/>
        <end position="290"/>
    </location>
</feature>
<gene>
    <name evidence="9" type="ORF">PSHT_01865</name>
</gene>
<proteinExistence type="inferred from homology"/>
<evidence type="ECO:0000256" key="7">
    <source>
        <dbReference type="SAM" id="MobiDB-lite"/>
    </source>
</evidence>
<feature type="region of interest" description="Disordered" evidence="7">
    <location>
        <begin position="1380"/>
        <end position="1406"/>
    </location>
</feature>
<reference evidence="9 10" key="1">
    <citation type="submission" date="2017-12" db="EMBL/GenBank/DDBJ databases">
        <title>Gene loss provides genomic basis for host adaptation in cereal stripe rust fungi.</title>
        <authorList>
            <person name="Xia C."/>
        </authorList>
    </citation>
    <scope>NUCLEOTIDE SEQUENCE [LARGE SCALE GENOMIC DNA]</scope>
    <source>
        <strain evidence="9 10">93TX-2</strain>
    </source>
</reference>
<organism evidence="9 10">
    <name type="scientific">Puccinia striiformis</name>
    <dbReference type="NCBI Taxonomy" id="27350"/>
    <lineage>
        <taxon>Eukaryota</taxon>
        <taxon>Fungi</taxon>
        <taxon>Dikarya</taxon>
        <taxon>Basidiomycota</taxon>
        <taxon>Pucciniomycotina</taxon>
        <taxon>Pucciniomycetes</taxon>
        <taxon>Pucciniales</taxon>
        <taxon>Pucciniaceae</taxon>
        <taxon>Puccinia</taxon>
    </lineage>
</organism>
<feature type="compositionally biased region" description="Polar residues" evidence="7">
    <location>
        <begin position="1382"/>
        <end position="1391"/>
    </location>
</feature>
<evidence type="ECO:0000256" key="1">
    <source>
        <dbReference type="ARBA" id="ARBA00008184"/>
    </source>
</evidence>
<feature type="compositionally biased region" description="Low complexity" evidence="7">
    <location>
        <begin position="13"/>
        <end position="24"/>
    </location>
</feature>
<dbReference type="GO" id="GO:0097510">
    <property type="term" value="P:base-excision repair, AP site formation via deaminated base removal"/>
    <property type="evidence" value="ECO:0007669"/>
    <property type="project" value="TreeGrafter"/>
</dbReference>
<comment type="caution">
    <text evidence="9">The sequence shown here is derived from an EMBL/GenBank/DDBJ whole genome shotgun (WGS) entry which is preliminary data.</text>
</comment>
<dbReference type="SMART" id="SM00987">
    <property type="entry name" value="UreE_C"/>
    <property type="match status" value="1"/>
</dbReference>